<dbReference type="PANTHER" id="PTHR44520:SF2">
    <property type="entry name" value="RESPONSE REGULATOR RCP1"/>
    <property type="match status" value="1"/>
</dbReference>
<feature type="domain" description="Response regulatory" evidence="2">
    <location>
        <begin position="7"/>
        <end position="134"/>
    </location>
</feature>
<dbReference type="Gene3D" id="3.40.50.2300">
    <property type="match status" value="1"/>
</dbReference>
<dbReference type="STRING" id="346185.AAY42_03425"/>
<dbReference type="Pfam" id="PF00072">
    <property type="entry name" value="Response_reg"/>
    <property type="match status" value="1"/>
</dbReference>
<dbReference type="InterPro" id="IPR011006">
    <property type="entry name" value="CheY-like_superfamily"/>
</dbReference>
<proteinExistence type="predicted"/>
<dbReference type="Proteomes" id="UP000050827">
    <property type="component" value="Unassembled WGS sequence"/>
</dbReference>
<dbReference type="SUPFAM" id="SSF52172">
    <property type="entry name" value="CheY-like"/>
    <property type="match status" value="1"/>
</dbReference>
<dbReference type="AlphaFoldDB" id="A0A0Q1DJS3"/>
<dbReference type="GO" id="GO:0000160">
    <property type="term" value="P:phosphorelay signal transduction system"/>
    <property type="evidence" value="ECO:0007669"/>
    <property type="project" value="InterPro"/>
</dbReference>
<evidence type="ECO:0000256" key="1">
    <source>
        <dbReference type="PROSITE-ProRule" id="PRU00169"/>
    </source>
</evidence>
<evidence type="ECO:0000259" key="2">
    <source>
        <dbReference type="PROSITE" id="PS50110"/>
    </source>
</evidence>
<dbReference type="PANTHER" id="PTHR44520">
    <property type="entry name" value="RESPONSE REGULATOR RCP1-RELATED"/>
    <property type="match status" value="1"/>
</dbReference>
<comment type="caution">
    <text evidence="3">The sequence shown here is derived from an EMBL/GenBank/DDBJ whole genome shotgun (WGS) entry which is preliminary data.</text>
</comment>
<accession>A0A0Q1DJS3</accession>
<dbReference type="SMART" id="SM00448">
    <property type="entry name" value="REC"/>
    <property type="match status" value="1"/>
</dbReference>
<sequence>MLRKPKSVLLVDDDDTTNFLNRFFVKQVDTNLTVNTASNGKEAIDFLETSLNEEHTPCLLILDTNMPIMDGWEFLDAYEERLNEELRKNIVVIMLTALDTEETTAMAMANPNVTDTAQKPLSDLKFKVLIKKYFS</sequence>
<dbReference type="InterPro" id="IPR052893">
    <property type="entry name" value="TCS_response_regulator"/>
</dbReference>
<dbReference type="EMBL" id="LCTZ01000002">
    <property type="protein sequence ID" value="KQC29054.1"/>
    <property type="molecule type" value="Genomic_DNA"/>
</dbReference>
<dbReference type="PROSITE" id="PS50110">
    <property type="entry name" value="RESPONSE_REGULATORY"/>
    <property type="match status" value="1"/>
</dbReference>
<protein>
    <recommendedName>
        <fullName evidence="2">Response regulatory domain-containing protein</fullName>
    </recommendedName>
</protein>
<keyword evidence="4" id="KW-1185">Reference proteome</keyword>
<dbReference type="InterPro" id="IPR001789">
    <property type="entry name" value="Sig_transdc_resp-reg_receiver"/>
</dbReference>
<evidence type="ECO:0000313" key="3">
    <source>
        <dbReference type="EMBL" id="KQC29054.1"/>
    </source>
</evidence>
<feature type="modified residue" description="4-aspartylphosphate" evidence="1">
    <location>
        <position position="63"/>
    </location>
</feature>
<dbReference type="OrthoDB" id="673128at2"/>
<reference evidence="3 4" key="1">
    <citation type="submission" date="2015-04" db="EMBL/GenBank/DDBJ databases">
        <title>Complete genome of flavobacterium.</title>
        <authorList>
            <person name="Kwon Y.M."/>
            <person name="Kim S.-J."/>
        </authorList>
    </citation>
    <scope>NUCLEOTIDE SEQUENCE [LARGE SCALE GENOMIC DNA]</scope>
    <source>
        <strain evidence="3 4">DK169</strain>
    </source>
</reference>
<name>A0A0Q1DJS3_9FLAO</name>
<gene>
    <name evidence="3" type="ORF">AAY42_03425</name>
</gene>
<organism evidence="3 4">
    <name type="scientific">Flagellimonas eckloniae</name>
    <dbReference type="NCBI Taxonomy" id="346185"/>
    <lineage>
        <taxon>Bacteria</taxon>
        <taxon>Pseudomonadati</taxon>
        <taxon>Bacteroidota</taxon>
        <taxon>Flavobacteriia</taxon>
        <taxon>Flavobacteriales</taxon>
        <taxon>Flavobacteriaceae</taxon>
        <taxon>Flagellimonas</taxon>
    </lineage>
</organism>
<evidence type="ECO:0000313" key="4">
    <source>
        <dbReference type="Proteomes" id="UP000050827"/>
    </source>
</evidence>
<keyword evidence="1" id="KW-0597">Phosphoprotein</keyword>